<protein>
    <recommendedName>
        <fullName evidence="4">YggT family protein</fullName>
    </recommendedName>
</protein>
<dbReference type="GO" id="GO:0016020">
    <property type="term" value="C:membrane"/>
    <property type="evidence" value="ECO:0007669"/>
    <property type="project" value="InterPro"/>
</dbReference>
<evidence type="ECO:0000313" key="2">
    <source>
        <dbReference type="EMBL" id="RCK81245.1"/>
    </source>
</evidence>
<keyword evidence="1" id="KW-0812">Transmembrane</keyword>
<evidence type="ECO:0008006" key="4">
    <source>
        <dbReference type="Google" id="ProtNLM"/>
    </source>
</evidence>
<dbReference type="Pfam" id="PF02325">
    <property type="entry name" value="CCB3_YggT"/>
    <property type="match status" value="1"/>
</dbReference>
<proteinExistence type="predicted"/>
<dbReference type="Proteomes" id="UP000252355">
    <property type="component" value="Unassembled WGS sequence"/>
</dbReference>
<comment type="caution">
    <text evidence="2">The sequence shown here is derived from an EMBL/GenBank/DDBJ whole genome shotgun (WGS) entry which is preliminary data.</text>
</comment>
<reference evidence="2 3" key="1">
    <citation type="submission" date="2018-05" db="EMBL/GenBank/DDBJ databases">
        <title>A metagenomic window into the 2 km-deep terrestrial subsurface aquifer revealed taxonomically and functionally diverse microbial community comprising novel uncultured bacterial lineages.</title>
        <authorList>
            <person name="Kadnikov V.V."/>
            <person name="Mardanov A.V."/>
            <person name="Beletsky A.V."/>
            <person name="Banks D."/>
            <person name="Pimenov N.V."/>
            <person name="Frank Y.A."/>
            <person name="Karnachuk O.V."/>
            <person name="Ravin N.V."/>
        </authorList>
    </citation>
    <scope>NUCLEOTIDE SEQUENCE [LARGE SCALE GENOMIC DNA]</scope>
    <source>
        <strain evidence="2">BY5</strain>
    </source>
</reference>
<name>A0A367ZSX3_9BACT</name>
<dbReference type="AlphaFoldDB" id="A0A367ZSX3"/>
<feature type="transmembrane region" description="Helical" evidence="1">
    <location>
        <begin position="53"/>
        <end position="73"/>
    </location>
</feature>
<dbReference type="InterPro" id="IPR003425">
    <property type="entry name" value="CCB3/YggT"/>
</dbReference>
<organism evidence="2 3">
    <name type="scientific">Candidatus Ozemobacter sibiricus</name>
    <dbReference type="NCBI Taxonomy" id="2268124"/>
    <lineage>
        <taxon>Bacteria</taxon>
        <taxon>Candidatus Ozemobacteria</taxon>
        <taxon>Candidatus Ozemobacterales</taxon>
        <taxon>Candidatus Ozemobacteraceae</taxon>
        <taxon>Candidatus Ozemobacter</taxon>
    </lineage>
</organism>
<sequence>MLSLATTLLHLLRILQLAVLGRVILSWIDPAPRHPWVRGYVRAIDALARPFRVVIPMGAVALDLGPLFLLLIIEGVQQLVARAALMFLL</sequence>
<evidence type="ECO:0000313" key="3">
    <source>
        <dbReference type="Proteomes" id="UP000252355"/>
    </source>
</evidence>
<keyword evidence="1" id="KW-0472">Membrane</keyword>
<keyword evidence="1" id="KW-1133">Transmembrane helix</keyword>
<evidence type="ECO:0000256" key="1">
    <source>
        <dbReference type="SAM" id="Phobius"/>
    </source>
</evidence>
<dbReference type="EMBL" id="QOQW01000002">
    <property type="protein sequence ID" value="RCK81245.1"/>
    <property type="molecule type" value="Genomic_DNA"/>
</dbReference>
<accession>A0A367ZSX3</accession>
<gene>
    <name evidence="2" type="ORF">OZSIB_2114</name>
</gene>